<proteinExistence type="predicted"/>
<dbReference type="Proteomes" id="UP000008495">
    <property type="component" value="Unassembled WGS sequence"/>
</dbReference>
<dbReference type="OrthoDB" id="9954729at2"/>
<comment type="caution">
    <text evidence="1">The sequence shown here is derived from an EMBL/GenBank/DDBJ whole genome shotgun (WGS) entry which is preliminary data.</text>
</comment>
<accession>K6WBP4</accession>
<sequence>MKTSSVLADDAIARTSYDPDLPIETALAPALRLLQTQGCPGDDTSLRTLTRAVSDTGLLDIGLDALLADARGGTPAQADATRGAKALFDAAVADIAALCPTAARYLRDQRDVMEMLATGRPTIANERLLHALRRGTVTVVLPAGGQAPLPGELLPDGGVRIAQVDLPVHGSPLGAALILTVRLPDGTRTVGWTGLVSGQVIPVTDCGGDEWCGRISLRECTIGPDEVIGAYEDASGAVE</sequence>
<gene>
    <name evidence="1" type="ORF">AUCHE_22_00220</name>
</gene>
<dbReference type="STRING" id="100225.SAMN05421595_2560"/>
<dbReference type="EMBL" id="BAGZ01000022">
    <property type="protein sequence ID" value="GAB79252.1"/>
    <property type="molecule type" value="Genomic_DNA"/>
</dbReference>
<organism evidence="1 2">
    <name type="scientific">Austwickia chelonae NBRC 105200</name>
    <dbReference type="NCBI Taxonomy" id="1184607"/>
    <lineage>
        <taxon>Bacteria</taxon>
        <taxon>Bacillati</taxon>
        <taxon>Actinomycetota</taxon>
        <taxon>Actinomycetes</taxon>
        <taxon>Micrococcales</taxon>
        <taxon>Dermatophilaceae</taxon>
        <taxon>Austwickia</taxon>
    </lineage>
</organism>
<evidence type="ECO:0000313" key="2">
    <source>
        <dbReference type="Proteomes" id="UP000008495"/>
    </source>
</evidence>
<evidence type="ECO:0000313" key="1">
    <source>
        <dbReference type="EMBL" id="GAB79252.1"/>
    </source>
</evidence>
<dbReference type="RefSeq" id="WP_006504009.1">
    <property type="nucleotide sequence ID" value="NZ_BAGZ01000022.1"/>
</dbReference>
<keyword evidence="2" id="KW-1185">Reference proteome</keyword>
<reference evidence="1 2" key="1">
    <citation type="submission" date="2012-08" db="EMBL/GenBank/DDBJ databases">
        <title>Whole genome shotgun sequence of Austwickia chelonae NBRC 105200.</title>
        <authorList>
            <person name="Yoshida I."/>
            <person name="Hosoyama A."/>
            <person name="Tsuchikane K."/>
            <person name="Katsumata H."/>
            <person name="Ando Y."/>
            <person name="Ohji S."/>
            <person name="Hamada M."/>
            <person name="Tamura T."/>
            <person name="Yamazoe A."/>
            <person name="Yamazaki S."/>
            <person name="Fujita N."/>
        </authorList>
    </citation>
    <scope>NUCLEOTIDE SEQUENCE [LARGE SCALE GENOMIC DNA]</scope>
    <source>
        <strain evidence="1 2">NBRC 105200</strain>
    </source>
</reference>
<protein>
    <submittedName>
        <fullName evidence="1">Uncharacterized protein</fullName>
    </submittedName>
</protein>
<name>K6WBP4_9MICO</name>
<dbReference type="AlphaFoldDB" id="K6WBP4"/>